<organism evidence="1 2">
    <name type="scientific">Oedothorax gibbosus</name>
    <dbReference type="NCBI Taxonomy" id="931172"/>
    <lineage>
        <taxon>Eukaryota</taxon>
        <taxon>Metazoa</taxon>
        <taxon>Ecdysozoa</taxon>
        <taxon>Arthropoda</taxon>
        <taxon>Chelicerata</taxon>
        <taxon>Arachnida</taxon>
        <taxon>Araneae</taxon>
        <taxon>Araneomorphae</taxon>
        <taxon>Entelegynae</taxon>
        <taxon>Araneoidea</taxon>
        <taxon>Linyphiidae</taxon>
        <taxon>Erigoninae</taxon>
        <taxon>Oedothorax</taxon>
    </lineage>
</organism>
<comment type="caution">
    <text evidence="1">The sequence shown here is derived from an EMBL/GenBank/DDBJ whole genome shotgun (WGS) entry which is preliminary data.</text>
</comment>
<protein>
    <submittedName>
        <fullName evidence="1">Uncharacterized protein</fullName>
    </submittedName>
</protein>
<name>A0AAV6VX82_9ARAC</name>
<evidence type="ECO:0000313" key="2">
    <source>
        <dbReference type="Proteomes" id="UP000827092"/>
    </source>
</evidence>
<sequence length="141" mass="16191">MKHNISMIPPPWLYGCIQKCHSSYPDSVEVKKRCWRAKDGEGRGEKKNLDGEEKNLHKTSRCLKLLIFVKASFSAFGKRERSSPALKCWKSSRNAGRLTKATSAPRYRVPKPTNAMEGIHPFTHNDLKWREGGRGLFEYQL</sequence>
<dbReference type="EMBL" id="JAFNEN010000014">
    <property type="protein sequence ID" value="KAG8200708.1"/>
    <property type="molecule type" value="Genomic_DNA"/>
</dbReference>
<accession>A0AAV6VX82</accession>
<dbReference type="AlphaFoldDB" id="A0AAV6VX82"/>
<dbReference type="Proteomes" id="UP000827092">
    <property type="component" value="Unassembled WGS sequence"/>
</dbReference>
<reference evidence="1 2" key="1">
    <citation type="journal article" date="2022" name="Nat. Ecol. Evol.">
        <title>A masculinizing supergene underlies an exaggerated male reproductive morph in a spider.</title>
        <authorList>
            <person name="Hendrickx F."/>
            <person name="De Corte Z."/>
            <person name="Sonet G."/>
            <person name="Van Belleghem S.M."/>
            <person name="Kostlbacher S."/>
            <person name="Vangestel C."/>
        </authorList>
    </citation>
    <scope>NUCLEOTIDE SEQUENCE [LARGE SCALE GENOMIC DNA]</scope>
    <source>
        <strain evidence="1">W744_W776</strain>
    </source>
</reference>
<proteinExistence type="predicted"/>
<evidence type="ECO:0000313" key="1">
    <source>
        <dbReference type="EMBL" id="KAG8200708.1"/>
    </source>
</evidence>
<dbReference type="PROSITE" id="PS51257">
    <property type="entry name" value="PROKAR_LIPOPROTEIN"/>
    <property type="match status" value="1"/>
</dbReference>
<gene>
    <name evidence="1" type="ORF">JTE90_022320</name>
</gene>
<keyword evidence="2" id="KW-1185">Reference proteome</keyword>